<sequence>MGGRQVDDLAYASFTQADHMNAAAARGGTRVGATARAAFVGHWYRNTPIRPILPFASFFFVPPPIRYDVGGNTAARGIISTSEHGALGITNHAKIGGTSEMNSFVPTGSCGLQSCISPCEFTKLSLPYLQLLQSLQTFLSQKLNNTTAIPSKLIQITGLLQPLCSDCSCVYRHRPPHEEALSAGDGVLALAAEKRLMEASAEYILLWFNT</sequence>
<name>A0A426ZRL3_ENSVE</name>
<accession>A0A426ZRL3</accession>
<organism evidence="1 2">
    <name type="scientific">Ensete ventricosum</name>
    <name type="common">Abyssinian banana</name>
    <name type="synonym">Musa ensete</name>
    <dbReference type="NCBI Taxonomy" id="4639"/>
    <lineage>
        <taxon>Eukaryota</taxon>
        <taxon>Viridiplantae</taxon>
        <taxon>Streptophyta</taxon>
        <taxon>Embryophyta</taxon>
        <taxon>Tracheophyta</taxon>
        <taxon>Spermatophyta</taxon>
        <taxon>Magnoliopsida</taxon>
        <taxon>Liliopsida</taxon>
        <taxon>Zingiberales</taxon>
        <taxon>Musaceae</taxon>
        <taxon>Ensete</taxon>
    </lineage>
</organism>
<evidence type="ECO:0000313" key="1">
    <source>
        <dbReference type="EMBL" id="RRT66590.1"/>
    </source>
</evidence>
<gene>
    <name evidence="1" type="ORF">B296_00019731</name>
</gene>
<evidence type="ECO:0000313" key="2">
    <source>
        <dbReference type="Proteomes" id="UP000287651"/>
    </source>
</evidence>
<proteinExistence type="predicted"/>
<reference evidence="1 2" key="1">
    <citation type="journal article" date="2014" name="Agronomy (Basel)">
        <title>A Draft Genome Sequence for Ensete ventricosum, the Drought-Tolerant Tree Against Hunger.</title>
        <authorList>
            <person name="Harrison J."/>
            <person name="Moore K.A."/>
            <person name="Paszkiewicz K."/>
            <person name="Jones T."/>
            <person name="Grant M."/>
            <person name="Ambacheew D."/>
            <person name="Muzemil S."/>
            <person name="Studholme D.J."/>
        </authorList>
    </citation>
    <scope>NUCLEOTIDE SEQUENCE [LARGE SCALE GENOMIC DNA]</scope>
</reference>
<dbReference type="AlphaFoldDB" id="A0A426ZRL3"/>
<comment type="caution">
    <text evidence="1">The sequence shown here is derived from an EMBL/GenBank/DDBJ whole genome shotgun (WGS) entry which is preliminary data.</text>
</comment>
<protein>
    <submittedName>
        <fullName evidence="1">Uncharacterized protein</fullName>
    </submittedName>
</protein>
<dbReference type="Proteomes" id="UP000287651">
    <property type="component" value="Unassembled WGS sequence"/>
</dbReference>
<dbReference type="EMBL" id="AMZH03005367">
    <property type="protein sequence ID" value="RRT66590.1"/>
    <property type="molecule type" value="Genomic_DNA"/>
</dbReference>